<reference evidence="4" key="2">
    <citation type="journal article" date="2023" name="ISME Commun">
        <title>Characterization of a bloom-associated alphaproteobacterial lineage, 'Candidatus Phycosocius': insights into freshwater algal-bacterial interactions.</title>
        <authorList>
            <person name="Tanabe Y."/>
            <person name="Yamaguchi H."/>
            <person name="Yoshida M."/>
            <person name="Kai A."/>
            <person name="Okazaki Y."/>
        </authorList>
    </citation>
    <scope>NUCLEOTIDE SEQUENCE</scope>
    <source>
        <strain evidence="4">BOTRYCO-1</strain>
    </source>
</reference>
<dbReference type="EMBL" id="BPFZ01000013">
    <property type="protein sequence ID" value="GIU67734.1"/>
    <property type="molecule type" value="Genomic_DNA"/>
</dbReference>
<organism evidence="4 5">
    <name type="scientific">Candidatus Phycosocius spiralis</name>
    <dbReference type="NCBI Taxonomy" id="2815099"/>
    <lineage>
        <taxon>Bacteria</taxon>
        <taxon>Pseudomonadati</taxon>
        <taxon>Pseudomonadota</taxon>
        <taxon>Alphaproteobacteria</taxon>
        <taxon>Caulobacterales</taxon>
        <taxon>Caulobacterales incertae sedis</taxon>
        <taxon>Candidatus Phycosocius</taxon>
    </lineage>
</organism>
<evidence type="ECO:0008006" key="6">
    <source>
        <dbReference type="Google" id="ProtNLM"/>
    </source>
</evidence>
<feature type="domain" description="Transglycosylase SLT" evidence="3">
    <location>
        <begin position="30"/>
        <end position="332"/>
    </location>
</feature>
<dbReference type="InterPro" id="IPR023346">
    <property type="entry name" value="Lysozyme-like_dom_sf"/>
</dbReference>
<evidence type="ECO:0000256" key="1">
    <source>
        <dbReference type="SAM" id="MobiDB-lite"/>
    </source>
</evidence>
<dbReference type="RefSeq" id="WP_284360743.1">
    <property type="nucleotide sequence ID" value="NZ_BPFZ01000013.1"/>
</dbReference>
<dbReference type="InterPro" id="IPR011970">
    <property type="entry name" value="MltB_2"/>
</dbReference>
<dbReference type="Gene3D" id="1.10.530.10">
    <property type="match status" value="1"/>
</dbReference>
<feature type="domain" description="Peptidoglycan binding-like" evidence="2">
    <location>
        <begin position="357"/>
        <end position="403"/>
    </location>
</feature>
<dbReference type="PANTHER" id="PTHR30163">
    <property type="entry name" value="MEMBRANE-BOUND LYTIC MUREIN TRANSGLYCOSYLASE B"/>
    <property type="match status" value="1"/>
</dbReference>
<dbReference type="PANTHER" id="PTHR30163:SF8">
    <property type="entry name" value="LYTIC MUREIN TRANSGLYCOSYLASE"/>
    <property type="match status" value="1"/>
</dbReference>
<sequence>MAVVTASLAGAQVPLSYVPPAFLTSGTPEFDAWRTAFASKAVLVGNKAPTIVEATLANISPNPDVKRLNESQPEFVRPIWSYMTSAVSLSRIEVGRIEFEKRKEALKISTAQSGVPLEFAIAIWGVESSYGANKGDLDVVRSLATLAYTGRRTGLGEAELLAVFDILARGEATRADLVGSWAGAMGHTQFMPSSFLDRAVDGDGDGKRDIWSNPIDALASTQNYLTRAGWRSDEKWGSEVTVPPQFDWNLLDGVMRPLSFWRGLGIELATTISTPNEAGGAIRVPESDNWQVRLLAPAGVRGAIFLVGTNYNAIRAYNAADAYALSVALLGDQIAGRGTLPTTWPLDNPPLGRTGTTEIQTLLLGSGFDVGIADGQAGPRTRAALQAYQKAKGLAPDGYVSVQALEMVRAEVNANTIGKAEPSKLNPPPPSAMDPNYKGPPPVKVTW</sequence>
<dbReference type="Gene3D" id="1.10.101.10">
    <property type="entry name" value="PGBD-like superfamily/PGBD"/>
    <property type="match status" value="1"/>
</dbReference>
<dbReference type="SUPFAM" id="SSF53955">
    <property type="entry name" value="Lysozyme-like"/>
    <property type="match status" value="1"/>
</dbReference>
<protein>
    <recommendedName>
        <fullName evidence="6">Lytic murein transglycosylase</fullName>
    </recommendedName>
</protein>
<comment type="caution">
    <text evidence="4">The sequence shown here is derived from an EMBL/GenBank/DDBJ whole genome shotgun (WGS) entry which is preliminary data.</text>
</comment>
<dbReference type="InterPro" id="IPR036365">
    <property type="entry name" value="PGBD-like_sf"/>
</dbReference>
<reference evidence="4" key="1">
    <citation type="submission" date="2021-05" db="EMBL/GenBank/DDBJ databases">
        <authorList>
            <person name="Tanabe Y."/>
        </authorList>
    </citation>
    <scope>NUCLEOTIDE SEQUENCE</scope>
    <source>
        <strain evidence="4">BOTRYCO-1</strain>
    </source>
</reference>
<evidence type="ECO:0000259" key="2">
    <source>
        <dbReference type="Pfam" id="PF01471"/>
    </source>
</evidence>
<dbReference type="SUPFAM" id="SSF47090">
    <property type="entry name" value="PGBD-like"/>
    <property type="match status" value="1"/>
</dbReference>
<dbReference type="InterPro" id="IPR036366">
    <property type="entry name" value="PGBDSf"/>
</dbReference>
<name>A0ABQ4PYJ5_9PROT</name>
<dbReference type="Gene3D" id="1.10.8.350">
    <property type="entry name" value="Bacterial muramidase"/>
    <property type="match status" value="1"/>
</dbReference>
<dbReference type="NCBIfam" id="TIGR02283">
    <property type="entry name" value="MltB_2"/>
    <property type="match status" value="1"/>
</dbReference>
<evidence type="ECO:0000313" key="4">
    <source>
        <dbReference type="EMBL" id="GIU67734.1"/>
    </source>
</evidence>
<dbReference type="InterPro" id="IPR002477">
    <property type="entry name" value="Peptidoglycan-bd-like"/>
</dbReference>
<dbReference type="InterPro" id="IPR043426">
    <property type="entry name" value="MltB-like"/>
</dbReference>
<proteinExistence type="predicted"/>
<feature type="compositionally biased region" description="Pro residues" evidence="1">
    <location>
        <begin position="425"/>
        <end position="447"/>
    </location>
</feature>
<evidence type="ECO:0000313" key="5">
    <source>
        <dbReference type="Proteomes" id="UP001161064"/>
    </source>
</evidence>
<dbReference type="Pfam" id="PF01471">
    <property type="entry name" value="PG_binding_1"/>
    <property type="match status" value="1"/>
</dbReference>
<dbReference type="Pfam" id="PF13406">
    <property type="entry name" value="SLT_2"/>
    <property type="match status" value="1"/>
</dbReference>
<keyword evidence="5" id="KW-1185">Reference proteome</keyword>
<feature type="region of interest" description="Disordered" evidence="1">
    <location>
        <begin position="419"/>
        <end position="447"/>
    </location>
</feature>
<gene>
    <name evidence="4" type="ORF">PsB1_1888</name>
</gene>
<dbReference type="CDD" id="cd13399">
    <property type="entry name" value="Slt35-like"/>
    <property type="match status" value="1"/>
</dbReference>
<evidence type="ECO:0000259" key="3">
    <source>
        <dbReference type="Pfam" id="PF13406"/>
    </source>
</evidence>
<dbReference type="Proteomes" id="UP001161064">
    <property type="component" value="Unassembled WGS sequence"/>
</dbReference>
<dbReference type="InterPro" id="IPR031304">
    <property type="entry name" value="SLT_2"/>
</dbReference>
<accession>A0ABQ4PYJ5</accession>